<evidence type="ECO:0000313" key="2">
    <source>
        <dbReference type="EMBL" id="KYO26568.1"/>
    </source>
</evidence>
<feature type="compositionally biased region" description="Basic residues" evidence="1">
    <location>
        <begin position="1"/>
        <end position="14"/>
    </location>
</feature>
<sequence length="96" mass="11047">MERFSRSHGKKKHDRQWPDNTDVSGQQQQHRDQGDILKEKLCAMIPVSSKSGGRLLAWKRKVFEGVASPTDTTTGRCLDWYVPHMTKCKEKAYILS</sequence>
<accession>A0A151MPV7</accession>
<dbReference type="Proteomes" id="UP000050525">
    <property type="component" value="Unassembled WGS sequence"/>
</dbReference>
<gene>
    <name evidence="2" type="ORF">Y1Q_0002188</name>
</gene>
<keyword evidence="3" id="KW-1185">Reference proteome</keyword>
<feature type="region of interest" description="Disordered" evidence="1">
    <location>
        <begin position="1"/>
        <end position="34"/>
    </location>
</feature>
<proteinExistence type="predicted"/>
<dbReference type="AlphaFoldDB" id="A0A151MPV7"/>
<evidence type="ECO:0000313" key="3">
    <source>
        <dbReference type="Proteomes" id="UP000050525"/>
    </source>
</evidence>
<name>A0A151MPV7_ALLMI</name>
<organism evidence="2 3">
    <name type="scientific">Alligator mississippiensis</name>
    <name type="common">American alligator</name>
    <dbReference type="NCBI Taxonomy" id="8496"/>
    <lineage>
        <taxon>Eukaryota</taxon>
        <taxon>Metazoa</taxon>
        <taxon>Chordata</taxon>
        <taxon>Craniata</taxon>
        <taxon>Vertebrata</taxon>
        <taxon>Euteleostomi</taxon>
        <taxon>Archelosauria</taxon>
        <taxon>Archosauria</taxon>
        <taxon>Crocodylia</taxon>
        <taxon>Alligatoridae</taxon>
        <taxon>Alligatorinae</taxon>
        <taxon>Alligator</taxon>
    </lineage>
</organism>
<feature type="compositionally biased region" description="Polar residues" evidence="1">
    <location>
        <begin position="18"/>
        <end position="28"/>
    </location>
</feature>
<comment type="caution">
    <text evidence="2">The sequence shown here is derived from an EMBL/GenBank/DDBJ whole genome shotgun (WGS) entry which is preliminary data.</text>
</comment>
<dbReference type="EMBL" id="AKHW03005470">
    <property type="protein sequence ID" value="KYO26568.1"/>
    <property type="molecule type" value="Genomic_DNA"/>
</dbReference>
<evidence type="ECO:0000256" key="1">
    <source>
        <dbReference type="SAM" id="MobiDB-lite"/>
    </source>
</evidence>
<protein>
    <submittedName>
        <fullName evidence="2">Uncharacterized protein</fullName>
    </submittedName>
</protein>
<reference evidence="2 3" key="1">
    <citation type="journal article" date="2012" name="Genome Biol.">
        <title>Sequencing three crocodilian genomes to illuminate the evolution of archosaurs and amniotes.</title>
        <authorList>
            <person name="St John J.A."/>
            <person name="Braun E.L."/>
            <person name="Isberg S.R."/>
            <person name="Miles L.G."/>
            <person name="Chong A.Y."/>
            <person name="Gongora J."/>
            <person name="Dalzell P."/>
            <person name="Moran C."/>
            <person name="Bed'hom B."/>
            <person name="Abzhanov A."/>
            <person name="Burgess S.C."/>
            <person name="Cooksey A.M."/>
            <person name="Castoe T.A."/>
            <person name="Crawford N.G."/>
            <person name="Densmore L.D."/>
            <person name="Drew J.C."/>
            <person name="Edwards S.V."/>
            <person name="Faircloth B.C."/>
            <person name="Fujita M.K."/>
            <person name="Greenwold M.J."/>
            <person name="Hoffmann F.G."/>
            <person name="Howard J.M."/>
            <person name="Iguchi T."/>
            <person name="Janes D.E."/>
            <person name="Khan S.Y."/>
            <person name="Kohno S."/>
            <person name="de Koning A.J."/>
            <person name="Lance S.L."/>
            <person name="McCarthy F.M."/>
            <person name="McCormack J.E."/>
            <person name="Merchant M.E."/>
            <person name="Peterson D.G."/>
            <person name="Pollock D.D."/>
            <person name="Pourmand N."/>
            <person name="Raney B.J."/>
            <person name="Roessler K.A."/>
            <person name="Sanford J.R."/>
            <person name="Sawyer R.H."/>
            <person name="Schmidt C.J."/>
            <person name="Triplett E.W."/>
            <person name="Tuberville T.D."/>
            <person name="Venegas-Anaya M."/>
            <person name="Howard J.T."/>
            <person name="Jarvis E.D."/>
            <person name="Guillette L.J.Jr."/>
            <person name="Glenn T.C."/>
            <person name="Green R.E."/>
            <person name="Ray D.A."/>
        </authorList>
    </citation>
    <scope>NUCLEOTIDE SEQUENCE [LARGE SCALE GENOMIC DNA]</scope>
    <source>
        <strain evidence="2">KSC_2009_1</strain>
    </source>
</reference>